<evidence type="ECO:0000313" key="9">
    <source>
        <dbReference type="Proteomes" id="UP000324760"/>
    </source>
</evidence>
<keyword evidence="4 6" id="KW-0949">S-adenosyl-L-methionine</keyword>
<evidence type="ECO:0000256" key="5">
    <source>
        <dbReference type="ARBA" id="ARBA00022694"/>
    </source>
</evidence>
<reference evidence="8 9" key="1">
    <citation type="journal article" date="2019" name="Biochem. Eng. J.">
        <title>Metabolic engineering of the marine bacteria Neptunomonas concharum for the production of acetoin and meso-2,3-butanediol from acetate.</title>
        <authorList>
            <person name="Li W."/>
            <person name="Pu N."/>
            <person name="Liu C.-X."/>
            <person name="Yuan Q.-P."/>
            <person name="Li Z.-J."/>
        </authorList>
    </citation>
    <scope>NUCLEOTIDE SEQUENCE [LARGE SCALE GENOMIC DNA]</scope>
    <source>
        <strain evidence="8 9">JCM17730</strain>
    </source>
</reference>
<dbReference type="OrthoDB" id="5383291at2"/>
<name>A0A5P1RCG9_9GAMM</name>
<dbReference type="Pfam" id="PF05175">
    <property type="entry name" value="MTS"/>
    <property type="match status" value="1"/>
</dbReference>
<feature type="domain" description="Methyltransferase small" evidence="7">
    <location>
        <begin position="37"/>
        <end position="125"/>
    </location>
</feature>
<comment type="function">
    <text evidence="6">Specifically methylates the adenine in position 37 of tRNA(1)(Val) (anticodon cmo5UAC).</text>
</comment>
<comment type="similarity">
    <text evidence="6">Belongs to the methyltransferase superfamily. tRNA (adenine-N(6)-)-methyltransferase family.</text>
</comment>
<dbReference type="InterPro" id="IPR029063">
    <property type="entry name" value="SAM-dependent_MTases_sf"/>
</dbReference>
<dbReference type="GO" id="GO:0005737">
    <property type="term" value="C:cytoplasm"/>
    <property type="evidence" value="ECO:0007669"/>
    <property type="project" value="UniProtKB-SubCell"/>
</dbReference>
<dbReference type="PANTHER" id="PTHR47739:SF1">
    <property type="entry name" value="TRNA1(VAL) (ADENINE(37)-N6)-METHYLTRANSFERASE"/>
    <property type="match status" value="1"/>
</dbReference>
<dbReference type="RefSeq" id="WP_138987040.1">
    <property type="nucleotide sequence ID" value="NZ_CP043869.1"/>
</dbReference>
<dbReference type="EC" id="2.1.1.223" evidence="6"/>
<sequence length="245" mass="27516">MSRRQRNSFFQCQQFRIEQGDCAMKVTTDASLLGAYAKVTDAKRILDIGAGTGLLSLFAAQRSTAAIDAVELDAGAARQARLNFEHSPWSDRLRLIEMDIRVYAKQPATQYDVILCNPPFFTDSTKNSCERAALARHNTYLPLSDLIQSIDALLSSEGVTWLLLPLPETETVIQLAEGFGLYPQERMQVRNSAEHLPHREIIALSRGPKVCAHTDFTLYKQHPYHTRAAAELFGPYYTHMKVADE</sequence>
<comment type="catalytic activity">
    <reaction evidence="6">
        <text>adenosine(37) in tRNA1(Val) + S-adenosyl-L-methionine = N(6)-methyladenosine(37) in tRNA1(Val) + S-adenosyl-L-homocysteine + H(+)</text>
        <dbReference type="Rhea" id="RHEA:43160"/>
        <dbReference type="Rhea" id="RHEA-COMP:10369"/>
        <dbReference type="Rhea" id="RHEA-COMP:10370"/>
        <dbReference type="ChEBI" id="CHEBI:15378"/>
        <dbReference type="ChEBI" id="CHEBI:57856"/>
        <dbReference type="ChEBI" id="CHEBI:59789"/>
        <dbReference type="ChEBI" id="CHEBI:74411"/>
        <dbReference type="ChEBI" id="CHEBI:74449"/>
        <dbReference type="EC" id="2.1.1.223"/>
    </reaction>
</comment>
<dbReference type="GO" id="GO:0016430">
    <property type="term" value="F:tRNA (adenine-N6)-methyltransferase activity"/>
    <property type="evidence" value="ECO:0007669"/>
    <property type="project" value="UniProtKB-UniRule"/>
</dbReference>
<dbReference type="InterPro" id="IPR007848">
    <property type="entry name" value="Small_mtfrase_dom"/>
</dbReference>
<dbReference type="PROSITE" id="PS01131">
    <property type="entry name" value="RRNA_A_DIMETH"/>
    <property type="match status" value="1"/>
</dbReference>
<dbReference type="GO" id="GO:0008033">
    <property type="term" value="P:tRNA processing"/>
    <property type="evidence" value="ECO:0007669"/>
    <property type="project" value="UniProtKB-UniRule"/>
</dbReference>
<dbReference type="CDD" id="cd02440">
    <property type="entry name" value="AdoMet_MTases"/>
    <property type="match status" value="1"/>
</dbReference>
<evidence type="ECO:0000256" key="2">
    <source>
        <dbReference type="ARBA" id="ARBA00022603"/>
    </source>
</evidence>
<dbReference type="KEGG" id="ncu:F0U83_11685"/>
<evidence type="ECO:0000256" key="6">
    <source>
        <dbReference type="HAMAP-Rule" id="MF_01872"/>
    </source>
</evidence>
<dbReference type="AlphaFoldDB" id="A0A5P1RCG9"/>
<dbReference type="InterPro" id="IPR050210">
    <property type="entry name" value="tRNA_Adenine-N(6)_MTase"/>
</dbReference>
<evidence type="ECO:0000256" key="3">
    <source>
        <dbReference type="ARBA" id="ARBA00022679"/>
    </source>
</evidence>
<dbReference type="GO" id="GO:0000179">
    <property type="term" value="F:rRNA (adenine-N6,N6-)-dimethyltransferase activity"/>
    <property type="evidence" value="ECO:0007669"/>
    <property type="project" value="InterPro"/>
</dbReference>
<evidence type="ECO:0000256" key="1">
    <source>
        <dbReference type="ARBA" id="ARBA00022490"/>
    </source>
</evidence>
<proteinExistence type="inferred from homology"/>
<evidence type="ECO:0000256" key="4">
    <source>
        <dbReference type="ARBA" id="ARBA00022691"/>
    </source>
</evidence>
<dbReference type="InterPro" id="IPR002052">
    <property type="entry name" value="DNA_methylase_N6_adenine_CS"/>
</dbReference>
<evidence type="ECO:0000259" key="7">
    <source>
        <dbReference type="Pfam" id="PF05175"/>
    </source>
</evidence>
<accession>A0A5P1RCG9</accession>
<evidence type="ECO:0000313" key="8">
    <source>
        <dbReference type="EMBL" id="QEQ97318.1"/>
    </source>
</evidence>
<keyword evidence="2 6" id="KW-0489">Methyltransferase</keyword>
<dbReference type="InterPro" id="IPR022882">
    <property type="entry name" value="tRNA_adenine-N6_MeTrfase"/>
</dbReference>
<organism evidence="8 9">
    <name type="scientific">Neptunomonas concharum</name>
    <dbReference type="NCBI Taxonomy" id="1031538"/>
    <lineage>
        <taxon>Bacteria</taxon>
        <taxon>Pseudomonadati</taxon>
        <taxon>Pseudomonadota</taxon>
        <taxon>Gammaproteobacteria</taxon>
        <taxon>Oceanospirillales</taxon>
        <taxon>Oceanospirillaceae</taxon>
        <taxon>Neptunomonas</taxon>
    </lineage>
</organism>
<dbReference type="HAMAP" id="MF_01872">
    <property type="entry name" value="tRNA_methyltr_YfiC"/>
    <property type="match status" value="1"/>
</dbReference>
<dbReference type="SUPFAM" id="SSF53335">
    <property type="entry name" value="S-adenosyl-L-methionine-dependent methyltransferases"/>
    <property type="match status" value="1"/>
</dbReference>
<dbReference type="EMBL" id="CP043869">
    <property type="protein sequence ID" value="QEQ97318.1"/>
    <property type="molecule type" value="Genomic_DNA"/>
</dbReference>
<keyword evidence="9" id="KW-1185">Reference proteome</keyword>
<keyword evidence="3 6" id="KW-0808">Transferase</keyword>
<keyword evidence="5 6" id="KW-0819">tRNA processing</keyword>
<dbReference type="PROSITE" id="PS00092">
    <property type="entry name" value="N6_MTASE"/>
    <property type="match status" value="1"/>
</dbReference>
<keyword evidence="1 6" id="KW-0963">Cytoplasm</keyword>
<dbReference type="Gene3D" id="3.40.50.150">
    <property type="entry name" value="Vaccinia Virus protein VP39"/>
    <property type="match status" value="1"/>
</dbReference>
<dbReference type="PANTHER" id="PTHR47739">
    <property type="entry name" value="TRNA1(VAL) (ADENINE(37)-N6)-METHYLTRANSFERASE"/>
    <property type="match status" value="1"/>
</dbReference>
<dbReference type="Proteomes" id="UP000324760">
    <property type="component" value="Chromosome"/>
</dbReference>
<dbReference type="InterPro" id="IPR020596">
    <property type="entry name" value="rRNA_Ade_Mease_Trfase_CS"/>
</dbReference>
<gene>
    <name evidence="8" type="ORF">F0U83_11685</name>
</gene>
<comment type="subcellular location">
    <subcellularLocation>
        <location evidence="6">Cytoplasm</location>
    </subcellularLocation>
</comment>
<protein>
    <recommendedName>
        <fullName evidence="6">tRNA1(Val) (adenine(37)-N6)-methyltransferase</fullName>
        <ecNumber evidence="6">2.1.1.223</ecNumber>
    </recommendedName>
    <alternativeName>
        <fullName evidence="6">tRNA m6A37 methyltransferase</fullName>
    </alternativeName>
</protein>
<dbReference type="GO" id="GO:0003676">
    <property type="term" value="F:nucleic acid binding"/>
    <property type="evidence" value="ECO:0007669"/>
    <property type="project" value="InterPro"/>
</dbReference>